<dbReference type="PROSITE" id="PS51257">
    <property type="entry name" value="PROKAR_LIPOPROTEIN"/>
    <property type="match status" value="1"/>
</dbReference>
<proteinExistence type="predicted"/>
<dbReference type="KEGG" id="bhf:C3V43_07825"/>
<name>A0A2R3MRQ0_9BACE</name>
<dbReference type="PROSITE" id="PS50022">
    <property type="entry name" value="FA58C_3"/>
    <property type="match status" value="1"/>
</dbReference>
<dbReference type="InterPro" id="IPR013728">
    <property type="entry name" value="BT_3987-like_N"/>
</dbReference>
<gene>
    <name evidence="1" type="ORF">EV202_11721</name>
</gene>
<dbReference type="AlphaFoldDB" id="A0A2R3MRQ0"/>
<dbReference type="InterPro" id="IPR000421">
    <property type="entry name" value="FA58C"/>
</dbReference>
<dbReference type="RefSeq" id="WP_106069322.1">
    <property type="nucleotide sequence ID" value="NZ_CAUSQV010000005.1"/>
</dbReference>
<dbReference type="Gene3D" id="2.60.120.260">
    <property type="entry name" value="Galactose-binding domain-like"/>
    <property type="match status" value="1"/>
</dbReference>
<accession>A0A2R3MRQ0</accession>
<dbReference type="Pfam" id="PF00754">
    <property type="entry name" value="F5_F8_type_C"/>
    <property type="match status" value="1"/>
</dbReference>
<dbReference type="SUPFAM" id="SSF49785">
    <property type="entry name" value="Galactose-binding domain-like"/>
    <property type="match status" value="1"/>
</dbReference>
<comment type="caution">
    <text evidence="1">The sequence shown here is derived from an EMBL/GenBank/DDBJ whole genome shotgun (WGS) entry which is preliminary data.</text>
</comment>
<reference evidence="1 2" key="1">
    <citation type="submission" date="2019-03" db="EMBL/GenBank/DDBJ databases">
        <title>Genomic Encyclopedia of Type Strains, Phase IV (KMG-IV): sequencing the most valuable type-strain genomes for metagenomic binning, comparative biology and taxonomic classification.</title>
        <authorList>
            <person name="Goeker M."/>
        </authorList>
    </citation>
    <scope>NUCLEOTIDE SEQUENCE [LARGE SCALE GENOMIC DNA]</scope>
    <source>
        <strain evidence="1 2">DSM 23917</strain>
    </source>
</reference>
<dbReference type="EMBL" id="SLXB01000017">
    <property type="protein sequence ID" value="TCO90293.1"/>
    <property type="molecule type" value="Genomic_DNA"/>
</dbReference>
<dbReference type="Proteomes" id="UP000295600">
    <property type="component" value="Unassembled WGS sequence"/>
</dbReference>
<protein>
    <submittedName>
        <fullName evidence="1">F5/8 type C domain-containing protein</fullName>
    </submittedName>
</protein>
<sequence length="329" mass="36564">MKTYLKTALRTVLIVSGAIFIQSCSDDDEVEVKQLYYLSSEPAATLKPSQFELSLLDNTLVGERTGYYVVGKSTMRAAKDVKLHVVQDNSLAESYNAKHKTKHETVPEGAFSFSTRELTIKAGDNFSSDTLRISASDLSKLEASKTYVLPIALKSSDGGAVSANRNTICFVFSKEETRISTKKPASWIELERGDWTVTASDDYGEYYSPAKAVDGDGASCWFLGMDSPGWWAAEWTEPATVVGISIQRQNAYHHRYNLVSFSVEYKKKGDVEWRSLEGNVMLNETHLYAPQYTMFGSVLEDIVAFKLNVLEPGVGDYTGIGELNLFKKK</sequence>
<evidence type="ECO:0000313" key="2">
    <source>
        <dbReference type="Proteomes" id="UP000295600"/>
    </source>
</evidence>
<evidence type="ECO:0000313" key="1">
    <source>
        <dbReference type="EMBL" id="TCO90293.1"/>
    </source>
</evidence>
<organism evidence="1 2">
    <name type="scientific">Prevotella heparinolytica</name>
    <dbReference type="NCBI Taxonomy" id="28113"/>
    <lineage>
        <taxon>Bacteria</taxon>
        <taxon>Pseudomonadati</taxon>
        <taxon>Bacteroidota</taxon>
        <taxon>Bacteroidia</taxon>
        <taxon>Bacteroidales</taxon>
        <taxon>Bacteroidaceae</taxon>
        <taxon>Bacteroides</taxon>
    </lineage>
</organism>
<dbReference type="Pfam" id="PF08522">
    <property type="entry name" value="BT_3987-like_N"/>
    <property type="match status" value="1"/>
</dbReference>
<dbReference type="Gene3D" id="2.60.40.1740">
    <property type="entry name" value="hypothetical protein (bacova_03559)"/>
    <property type="match status" value="1"/>
</dbReference>
<dbReference type="InterPro" id="IPR008979">
    <property type="entry name" value="Galactose-bd-like_sf"/>
</dbReference>
<dbReference type="GeneID" id="94548345"/>